<dbReference type="Gene3D" id="3.30.70.100">
    <property type="match status" value="1"/>
</dbReference>
<keyword evidence="3" id="KW-1185">Reference proteome</keyword>
<dbReference type="GO" id="GO:0004497">
    <property type="term" value="F:monooxygenase activity"/>
    <property type="evidence" value="ECO:0007669"/>
    <property type="project" value="UniProtKB-KW"/>
</dbReference>
<dbReference type="InterPro" id="IPR050744">
    <property type="entry name" value="AI-2_Isomerase_LsrG"/>
</dbReference>
<dbReference type="RefSeq" id="WP_100414590.1">
    <property type="nucleotide sequence ID" value="NZ_PGEZ01000001.1"/>
</dbReference>
<feature type="domain" description="ABM" evidence="1">
    <location>
        <begin position="3"/>
        <end position="91"/>
    </location>
</feature>
<protein>
    <submittedName>
        <fullName evidence="2">Quinol monooxygenase YgiN</fullName>
    </submittedName>
</protein>
<dbReference type="OrthoDB" id="5244470at2"/>
<sequence length="100" mass="10698">MTLNVVALLTTKPGSGPALEQAIAEVRSAMLAHDGCLRYDLQRRRKSETEYVMIEAYETTDALRAHGSSDEFVALSAALGELLAAPPEVIVLDPVGDQTA</sequence>
<evidence type="ECO:0000313" key="3">
    <source>
        <dbReference type="Proteomes" id="UP000230842"/>
    </source>
</evidence>
<evidence type="ECO:0000313" key="2">
    <source>
        <dbReference type="EMBL" id="PJJ57177.1"/>
    </source>
</evidence>
<organism evidence="2 3">
    <name type="scientific">Mumia flava</name>
    <dbReference type="NCBI Taxonomy" id="1348852"/>
    <lineage>
        <taxon>Bacteria</taxon>
        <taxon>Bacillati</taxon>
        <taxon>Actinomycetota</taxon>
        <taxon>Actinomycetes</taxon>
        <taxon>Propionibacteriales</taxon>
        <taxon>Nocardioidaceae</taxon>
        <taxon>Mumia</taxon>
    </lineage>
</organism>
<dbReference type="AlphaFoldDB" id="A0A2M9BGU8"/>
<proteinExistence type="predicted"/>
<comment type="caution">
    <text evidence="2">The sequence shown here is derived from an EMBL/GenBank/DDBJ whole genome shotgun (WGS) entry which is preliminary data.</text>
</comment>
<keyword evidence="2" id="KW-0503">Monooxygenase</keyword>
<dbReference type="EMBL" id="PGEZ01000001">
    <property type="protein sequence ID" value="PJJ57177.1"/>
    <property type="molecule type" value="Genomic_DNA"/>
</dbReference>
<dbReference type="SUPFAM" id="SSF54909">
    <property type="entry name" value="Dimeric alpha+beta barrel"/>
    <property type="match status" value="1"/>
</dbReference>
<dbReference type="InterPro" id="IPR011008">
    <property type="entry name" value="Dimeric_a/b-barrel"/>
</dbReference>
<dbReference type="PANTHER" id="PTHR33336">
    <property type="entry name" value="QUINOL MONOOXYGENASE YGIN-RELATED"/>
    <property type="match status" value="1"/>
</dbReference>
<accession>A0A2M9BGU8</accession>
<gene>
    <name evidence="2" type="ORF">CLV56_1400</name>
</gene>
<name>A0A2M9BGU8_9ACTN</name>
<keyword evidence="2" id="KW-0560">Oxidoreductase</keyword>
<reference evidence="2 3" key="1">
    <citation type="submission" date="2017-11" db="EMBL/GenBank/DDBJ databases">
        <title>Genomic Encyclopedia of Archaeal and Bacterial Type Strains, Phase II (KMG-II): From Individual Species to Whole Genera.</title>
        <authorList>
            <person name="Goeker M."/>
        </authorList>
    </citation>
    <scope>NUCLEOTIDE SEQUENCE [LARGE SCALE GENOMIC DNA]</scope>
    <source>
        <strain evidence="2 3">DSM 27763</strain>
    </source>
</reference>
<dbReference type="InterPro" id="IPR007138">
    <property type="entry name" value="ABM_dom"/>
</dbReference>
<dbReference type="PROSITE" id="PS51725">
    <property type="entry name" value="ABM"/>
    <property type="match status" value="1"/>
</dbReference>
<dbReference type="PANTHER" id="PTHR33336:SF15">
    <property type="entry name" value="ABM DOMAIN-CONTAINING PROTEIN"/>
    <property type="match status" value="1"/>
</dbReference>
<dbReference type="Pfam" id="PF03992">
    <property type="entry name" value="ABM"/>
    <property type="match status" value="1"/>
</dbReference>
<dbReference type="Proteomes" id="UP000230842">
    <property type="component" value="Unassembled WGS sequence"/>
</dbReference>
<evidence type="ECO:0000259" key="1">
    <source>
        <dbReference type="PROSITE" id="PS51725"/>
    </source>
</evidence>